<evidence type="ECO:0000313" key="1">
    <source>
        <dbReference type="EMBL" id="RNA02069.1"/>
    </source>
</evidence>
<sequence>MQDNCEKKLRMILRDREAFLRLFTIVELYLPEKRPNVNDSDPVTLSLLFRLVNVYPLFSLALSIKLSKSKMTRPKNRLMLGLVRANLSFTSINKRSLNFDRIKKFSLFQLGKQVLVAT</sequence>
<dbReference type="AlphaFoldDB" id="A0A3M7PT09"/>
<proteinExistence type="predicted"/>
<evidence type="ECO:0000313" key="2">
    <source>
        <dbReference type="Proteomes" id="UP000276133"/>
    </source>
</evidence>
<dbReference type="Proteomes" id="UP000276133">
    <property type="component" value="Unassembled WGS sequence"/>
</dbReference>
<reference evidence="1 2" key="1">
    <citation type="journal article" date="2018" name="Sci. Rep.">
        <title>Genomic signatures of local adaptation to the degree of environmental predictability in rotifers.</title>
        <authorList>
            <person name="Franch-Gras L."/>
            <person name="Hahn C."/>
            <person name="Garcia-Roger E.M."/>
            <person name="Carmona M.J."/>
            <person name="Serra M."/>
            <person name="Gomez A."/>
        </authorList>
    </citation>
    <scope>NUCLEOTIDE SEQUENCE [LARGE SCALE GENOMIC DNA]</scope>
    <source>
        <strain evidence="1">HYR1</strain>
    </source>
</reference>
<accession>A0A3M7PT09</accession>
<comment type="caution">
    <text evidence="1">The sequence shown here is derived from an EMBL/GenBank/DDBJ whole genome shotgun (WGS) entry which is preliminary data.</text>
</comment>
<protein>
    <submittedName>
        <fullName evidence="1">Uncharacterized protein</fullName>
    </submittedName>
</protein>
<dbReference type="EMBL" id="REGN01009060">
    <property type="protein sequence ID" value="RNA02069.1"/>
    <property type="molecule type" value="Genomic_DNA"/>
</dbReference>
<name>A0A3M7PT09_BRAPC</name>
<keyword evidence="2" id="KW-1185">Reference proteome</keyword>
<organism evidence="1 2">
    <name type="scientific">Brachionus plicatilis</name>
    <name type="common">Marine rotifer</name>
    <name type="synonym">Brachionus muelleri</name>
    <dbReference type="NCBI Taxonomy" id="10195"/>
    <lineage>
        <taxon>Eukaryota</taxon>
        <taxon>Metazoa</taxon>
        <taxon>Spiralia</taxon>
        <taxon>Gnathifera</taxon>
        <taxon>Rotifera</taxon>
        <taxon>Eurotatoria</taxon>
        <taxon>Monogononta</taxon>
        <taxon>Pseudotrocha</taxon>
        <taxon>Ploima</taxon>
        <taxon>Brachionidae</taxon>
        <taxon>Brachionus</taxon>
    </lineage>
</organism>
<gene>
    <name evidence="1" type="ORF">BpHYR1_030743</name>
</gene>